<reference evidence="2" key="1">
    <citation type="journal article" date="2023" name="Mol. Ecol. Resour.">
        <title>Chromosome-level genome assembly of a triploid poplar Populus alba 'Berolinensis'.</title>
        <authorList>
            <person name="Chen S."/>
            <person name="Yu Y."/>
            <person name="Wang X."/>
            <person name="Wang S."/>
            <person name="Zhang T."/>
            <person name="Zhou Y."/>
            <person name="He R."/>
            <person name="Meng N."/>
            <person name="Wang Y."/>
            <person name="Liu W."/>
            <person name="Liu Z."/>
            <person name="Liu J."/>
            <person name="Guo Q."/>
            <person name="Huang H."/>
            <person name="Sederoff R.R."/>
            <person name="Wang G."/>
            <person name="Qu G."/>
            <person name="Chen S."/>
        </authorList>
    </citation>
    <scope>NUCLEOTIDE SEQUENCE</scope>
    <source>
        <strain evidence="2">SC-2020</strain>
    </source>
</reference>
<accession>A0AAD6RA24</accession>
<proteinExistence type="predicted"/>
<evidence type="ECO:0000313" key="2">
    <source>
        <dbReference type="EMBL" id="KAJ7005071.1"/>
    </source>
</evidence>
<organism evidence="2 3">
    <name type="scientific">Populus alba x Populus x berolinensis</name>
    <dbReference type="NCBI Taxonomy" id="444605"/>
    <lineage>
        <taxon>Eukaryota</taxon>
        <taxon>Viridiplantae</taxon>
        <taxon>Streptophyta</taxon>
        <taxon>Embryophyta</taxon>
        <taxon>Tracheophyta</taxon>
        <taxon>Spermatophyta</taxon>
        <taxon>Magnoliopsida</taxon>
        <taxon>eudicotyledons</taxon>
        <taxon>Gunneridae</taxon>
        <taxon>Pentapetalae</taxon>
        <taxon>rosids</taxon>
        <taxon>fabids</taxon>
        <taxon>Malpighiales</taxon>
        <taxon>Salicaceae</taxon>
        <taxon>Saliceae</taxon>
        <taxon>Populus</taxon>
    </lineage>
</organism>
<evidence type="ECO:0000256" key="1">
    <source>
        <dbReference type="SAM" id="MobiDB-lite"/>
    </source>
</evidence>
<dbReference type="Proteomes" id="UP001164929">
    <property type="component" value="Chromosome 3"/>
</dbReference>
<dbReference type="AlphaFoldDB" id="A0AAD6RA24"/>
<feature type="region of interest" description="Disordered" evidence="1">
    <location>
        <begin position="31"/>
        <end position="59"/>
    </location>
</feature>
<protein>
    <submittedName>
        <fullName evidence="2">Uncharacterized protein</fullName>
    </submittedName>
</protein>
<keyword evidence="3" id="KW-1185">Reference proteome</keyword>
<sequence>MMERGLDTSGPLYRELFHALFPVTKNLFKAKESKQSKNTQRRHGKVCKLSMPEKIKGYR</sequence>
<name>A0AAD6RA24_9ROSI</name>
<evidence type="ECO:0000313" key="3">
    <source>
        <dbReference type="Proteomes" id="UP001164929"/>
    </source>
</evidence>
<comment type="caution">
    <text evidence="2">The sequence shown here is derived from an EMBL/GenBank/DDBJ whole genome shotgun (WGS) entry which is preliminary data.</text>
</comment>
<dbReference type="EMBL" id="JAQIZT010000003">
    <property type="protein sequence ID" value="KAJ7005071.1"/>
    <property type="molecule type" value="Genomic_DNA"/>
</dbReference>
<gene>
    <name evidence="2" type="ORF">NC653_009783</name>
</gene>